<evidence type="ECO:0000313" key="3">
    <source>
        <dbReference type="Proteomes" id="UP000664545"/>
    </source>
</evidence>
<evidence type="ECO:0000259" key="1">
    <source>
        <dbReference type="SMART" id="SM00986"/>
    </source>
</evidence>
<dbReference type="InterPro" id="IPR005122">
    <property type="entry name" value="Uracil-DNA_glycosylase-like"/>
</dbReference>
<keyword evidence="2" id="KW-0378">Hydrolase</keyword>
<accession>A0A939D8K0</accession>
<dbReference type="InterPro" id="IPR036895">
    <property type="entry name" value="Uracil-DNA_glycosylase-like_sf"/>
</dbReference>
<dbReference type="InterPro" id="IPR026353">
    <property type="entry name" value="Hypoxan-DNA_Glyclase"/>
</dbReference>
<sequence length="156" mass="17723">MQPFEPVYNKNSRILILGSLPSVKSRENGFYYGHPQNRFWRMLAGVYEAEIPQTVSQKKEFLYQCNIALWDVIESCEIKGSSDSSIREVVVADIHAVLGQAPIERIFANGKTAQRLYNKYAKEKTGREIIELPSTSPANAAYSLEKLIQKWAIIRG</sequence>
<dbReference type="Proteomes" id="UP000664545">
    <property type="component" value="Unassembled WGS sequence"/>
</dbReference>
<name>A0A939D8K0_CLOAM</name>
<dbReference type="Pfam" id="PF03167">
    <property type="entry name" value="UDG"/>
    <property type="match status" value="1"/>
</dbReference>
<keyword evidence="2" id="KW-0326">Glycosidase</keyword>
<dbReference type="EC" id="3.2.2.15" evidence="2"/>
<organism evidence="2 3">
    <name type="scientific">Clostridium aminobutyricum</name>
    <dbReference type="NCBI Taxonomy" id="33953"/>
    <lineage>
        <taxon>Bacteria</taxon>
        <taxon>Bacillati</taxon>
        <taxon>Bacillota</taxon>
        <taxon>Clostridia</taxon>
        <taxon>Eubacteriales</taxon>
        <taxon>Clostridiaceae</taxon>
        <taxon>Clostridium</taxon>
    </lineage>
</organism>
<keyword evidence="3" id="KW-1185">Reference proteome</keyword>
<protein>
    <submittedName>
        <fullName evidence="2">DNA-deoxyinosine glycosylase</fullName>
        <ecNumber evidence="2">3.2.2.15</ecNumber>
    </submittedName>
</protein>
<dbReference type="GO" id="GO:0033958">
    <property type="term" value="F:DNA-deoxyinosine glycosylase activity"/>
    <property type="evidence" value="ECO:0007669"/>
    <property type="project" value="UniProtKB-EC"/>
</dbReference>
<reference evidence="2" key="1">
    <citation type="submission" date="2021-02" db="EMBL/GenBank/DDBJ databases">
        <title>Abyssanaerobacter marinus gen.nov., sp., nov, anaerobic bacterium isolated from the Onnuri vent field of Indian Ocean and suggestion of Mogibacteriaceae fam. nov., and proposal of reclassification of ambiguous this family's genus member.</title>
        <authorList>
            <person name="Kim Y.J."/>
            <person name="Yang J.-A."/>
        </authorList>
    </citation>
    <scope>NUCLEOTIDE SEQUENCE</scope>
    <source>
        <strain evidence="2">DSM 2634</strain>
    </source>
</reference>
<feature type="domain" description="Uracil-DNA glycosylase-like" evidence="1">
    <location>
        <begin position="5"/>
        <end position="155"/>
    </location>
</feature>
<dbReference type="SUPFAM" id="SSF52141">
    <property type="entry name" value="Uracil-DNA glycosylase-like"/>
    <property type="match status" value="1"/>
</dbReference>
<dbReference type="SMART" id="SM00987">
    <property type="entry name" value="UreE_C"/>
    <property type="match status" value="1"/>
</dbReference>
<dbReference type="CDD" id="cd10032">
    <property type="entry name" value="UDG-F6_HDG"/>
    <property type="match status" value="1"/>
</dbReference>
<evidence type="ECO:0000313" key="2">
    <source>
        <dbReference type="EMBL" id="MBN7773100.1"/>
    </source>
</evidence>
<gene>
    <name evidence="2" type="ORF">JYB65_06980</name>
</gene>
<proteinExistence type="predicted"/>
<dbReference type="SMART" id="SM00986">
    <property type="entry name" value="UDG"/>
    <property type="match status" value="1"/>
</dbReference>
<dbReference type="AlphaFoldDB" id="A0A939D8K0"/>
<dbReference type="EMBL" id="JAFJZZ010000002">
    <property type="protein sequence ID" value="MBN7773100.1"/>
    <property type="molecule type" value="Genomic_DNA"/>
</dbReference>
<comment type="caution">
    <text evidence="2">The sequence shown here is derived from an EMBL/GenBank/DDBJ whole genome shotgun (WGS) entry which is preliminary data.</text>
</comment>
<dbReference type="NCBIfam" id="TIGR04274">
    <property type="entry name" value="hypoxanDNAglyco"/>
    <property type="match status" value="1"/>
</dbReference>
<dbReference type="Gene3D" id="3.40.470.10">
    <property type="entry name" value="Uracil-DNA glycosylase-like domain"/>
    <property type="match status" value="1"/>
</dbReference>